<evidence type="ECO:0000313" key="2">
    <source>
        <dbReference type="EMBL" id="KAF2187644.1"/>
    </source>
</evidence>
<reference evidence="2" key="1">
    <citation type="journal article" date="2020" name="Stud. Mycol.">
        <title>101 Dothideomycetes genomes: a test case for predicting lifestyles and emergence of pathogens.</title>
        <authorList>
            <person name="Haridas S."/>
            <person name="Albert R."/>
            <person name="Binder M."/>
            <person name="Bloem J."/>
            <person name="Labutti K."/>
            <person name="Salamov A."/>
            <person name="Andreopoulos B."/>
            <person name="Baker S."/>
            <person name="Barry K."/>
            <person name="Bills G."/>
            <person name="Bluhm B."/>
            <person name="Cannon C."/>
            <person name="Castanera R."/>
            <person name="Culley D."/>
            <person name="Daum C."/>
            <person name="Ezra D."/>
            <person name="Gonzalez J."/>
            <person name="Henrissat B."/>
            <person name="Kuo A."/>
            <person name="Liang C."/>
            <person name="Lipzen A."/>
            <person name="Lutzoni F."/>
            <person name="Magnuson J."/>
            <person name="Mondo S."/>
            <person name="Nolan M."/>
            <person name="Ohm R."/>
            <person name="Pangilinan J."/>
            <person name="Park H.-J."/>
            <person name="Ramirez L."/>
            <person name="Alfaro M."/>
            <person name="Sun H."/>
            <person name="Tritt A."/>
            <person name="Yoshinaga Y."/>
            <person name="Zwiers L.-H."/>
            <person name="Turgeon B."/>
            <person name="Goodwin S."/>
            <person name="Spatafora J."/>
            <person name="Crous P."/>
            <person name="Grigoriev I."/>
        </authorList>
    </citation>
    <scope>NUCLEOTIDE SEQUENCE</scope>
    <source>
        <strain evidence="2">CBS 207.26</strain>
    </source>
</reference>
<proteinExistence type="predicted"/>
<dbReference type="Pfam" id="PF20237">
    <property type="entry name" value="DUF6594"/>
    <property type="match status" value="1"/>
</dbReference>
<feature type="domain" description="DUF6594" evidence="1">
    <location>
        <begin position="218"/>
        <end position="314"/>
    </location>
</feature>
<dbReference type="OrthoDB" id="3795611at2759"/>
<evidence type="ECO:0000259" key="1">
    <source>
        <dbReference type="Pfam" id="PF20237"/>
    </source>
</evidence>
<gene>
    <name evidence="2" type="ORF">K469DRAFT_103660</name>
</gene>
<dbReference type="InterPro" id="IPR046529">
    <property type="entry name" value="DUF6594"/>
</dbReference>
<sequence>MVVWSARMKWPPSEPSSAPTKPFTFSLPYLFFSRNMVTPFPNHLPSLGPAVSPADLMRALAQHHDLYNDAARHPEADIRRRFAKERVFRAAFVEWIVDRRFNEVTKLRSEFEKEGGCDEIWFEKFETSMWRAIEALELCDRVFTGDRRMAQSITPSAYYMDLYRAHLQSRGHGVRAPNGQDQASYGPRGGPISDDHTALCDENLSPVQWFLVYKLMNPFIDYISDPLQKMLAKVWKPNGSYVKQQEINESTIRAIAKTIECALGNLSLSAAIGILYKISSPKVRLVVLTVFSLVFSSSVNLFGREAIQTFALTAG</sequence>
<dbReference type="EMBL" id="ML994626">
    <property type="protein sequence ID" value="KAF2187644.1"/>
    <property type="molecule type" value="Genomic_DNA"/>
</dbReference>
<organism evidence="2 3">
    <name type="scientific">Zopfia rhizophila CBS 207.26</name>
    <dbReference type="NCBI Taxonomy" id="1314779"/>
    <lineage>
        <taxon>Eukaryota</taxon>
        <taxon>Fungi</taxon>
        <taxon>Dikarya</taxon>
        <taxon>Ascomycota</taxon>
        <taxon>Pezizomycotina</taxon>
        <taxon>Dothideomycetes</taxon>
        <taxon>Dothideomycetes incertae sedis</taxon>
        <taxon>Zopfiaceae</taxon>
        <taxon>Zopfia</taxon>
    </lineage>
</organism>
<dbReference type="Proteomes" id="UP000800200">
    <property type="component" value="Unassembled WGS sequence"/>
</dbReference>
<keyword evidence="3" id="KW-1185">Reference proteome</keyword>
<accession>A0A6A6E755</accession>
<evidence type="ECO:0000313" key="3">
    <source>
        <dbReference type="Proteomes" id="UP000800200"/>
    </source>
</evidence>
<dbReference type="AlphaFoldDB" id="A0A6A6E755"/>
<protein>
    <recommendedName>
        <fullName evidence="1">DUF6594 domain-containing protein</fullName>
    </recommendedName>
</protein>
<name>A0A6A6E755_9PEZI</name>